<evidence type="ECO:0000313" key="3">
    <source>
        <dbReference type="Proteomes" id="UP000184330"/>
    </source>
</evidence>
<evidence type="ECO:0000256" key="1">
    <source>
        <dbReference type="SAM" id="MobiDB-lite"/>
    </source>
</evidence>
<organism evidence="2 3">
    <name type="scientific">Phialocephala subalpina</name>
    <dbReference type="NCBI Taxonomy" id="576137"/>
    <lineage>
        <taxon>Eukaryota</taxon>
        <taxon>Fungi</taxon>
        <taxon>Dikarya</taxon>
        <taxon>Ascomycota</taxon>
        <taxon>Pezizomycotina</taxon>
        <taxon>Leotiomycetes</taxon>
        <taxon>Helotiales</taxon>
        <taxon>Mollisiaceae</taxon>
        <taxon>Phialocephala</taxon>
        <taxon>Phialocephala fortinii species complex</taxon>
    </lineage>
</organism>
<sequence length="766" mass="87197">MTKFRPKIVRRTQEELRARAAQVKSVKPSAKFNAPPTKSNSEIVLRYWDEYKTAIGEPHLQPDFDNLRAFFENLVAERPGLLGERLSEQSLEVYVWRLKTGLQNRHGVELPTAMCHQLVNYIKIELKSMYNLSNKSRPKPLTSCEDVEEQIHFLWAEDDRWFYYERTRVQIAFYLLLLTFTAARPGCVVVSDGYRNSNEALTYKVCSPTFLVPKPDRSQDLQFFLEKDPDGGPPTKILMVDFKLMKGMRYDDSENGHVVLKLREDTTNPHLCPVALAFGMALLDDAFCDMGAAIRYCDEPIRSELLELKLKDSIKGIPVLRTAGHVDRQTKAWTYSGCHEQVISLQFRMGYEIPATEYAIRRNCVNFICVAAAPAQAGKILGQRAPNVLQKYYASTISGIDVQSLAKRQPMHTSEIGKLQRLRVSNNLRRGAPKRLPPNLHHAVVQTKEINELVQQRRMAATPDAHKAAKNNLDVARQRLRKIALKNLRTQYFQTEGSLVVDEPDEPDELQKTNEELGPCRARVVDLMYKSPAMPPHTRHSMLISAIRTMCTSQVSRQPKSNPGRSATKFSKKVRGLSKSGWESDTTLEYDTEDYTPPEDRTCRKCGIGACGLHSGLGRVNGELSVLTKSPTKYQTIFDLKETETFSGSREDEVSPAAGKLPETGTLPETHALLATPPCPYGDCIKHFRPCHSKQFLTDHWQAEHRLRETRRKVCNNQICPAHRGSLETNLMRLLHEDLEFMFKKPKDIQPRIFNEYAIPEVIECL</sequence>
<dbReference type="OrthoDB" id="3437109at2759"/>
<gene>
    <name evidence="2" type="ORF">PAC_14805</name>
</gene>
<dbReference type="STRING" id="576137.A0A1L7XIN8"/>
<name>A0A1L7XIN8_9HELO</name>
<dbReference type="InterPro" id="IPR021842">
    <property type="entry name" value="DUF3435"/>
</dbReference>
<dbReference type="AlphaFoldDB" id="A0A1L7XIN8"/>
<reference evidence="2 3" key="1">
    <citation type="submission" date="2016-03" db="EMBL/GenBank/DDBJ databases">
        <authorList>
            <person name="Ploux O."/>
        </authorList>
    </citation>
    <scope>NUCLEOTIDE SEQUENCE [LARGE SCALE GENOMIC DNA]</scope>
    <source>
        <strain evidence="2 3">UAMH 11012</strain>
    </source>
</reference>
<dbReference type="EMBL" id="FJOG01000028">
    <property type="protein sequence ID" value="CZR64905.1"/>
    <property type="molecule type" value="Genomic_DNA"/>
</dbReference>
<accession>A0A1L7XIN8</accession>
<dbReference type="Pfam" id="PF11917">
    <property type="entry name" value="DUF3435"/>
    <property type="match status" value="1"/>
</dbReference>
<keyword evidence="3" id="KW-1185">Reference proteome</keyword>
<proteinExistence type="predicted"/>
<dbReference type="Proteomes" id="UP000184330">
    <property type="component" value="Unassembled WGS sequence"/>
</dbReference>
<feature type="compositionally biased region" description="Polar residues" evidence="1">
    <location>
        <begin position="554"/>
        <end position="569"/>
    </location>
</feature>
<dbReference type="PANTHER" id="PTHR37535:SF3">
    <property type="entry name" value="FLUG DOMAIN-CONTAINING PROTEIN"/>
    <property type="match status" value="1"/>
</dbReference>
<feature type="region of interest" description="Disordered" evidence="1">
    <location>
        <begin position="554"/>
        <end position="573"/>
    </location>
</feature>
<protein>
    <submittedName>
        <fullName evidence="2">Uncharacterized protein</fullName>
    </submittedName>
</protein>
<dbReference type="PANTHER" id="PTHR37535">
    <property type="entry name" value="FLUG DOMAIN PROTEIN"/>
    <property type="match status" value="1"/>
</dbReference>
<evidence type="ECO:0000313" key="2">
    <source>
        <dbReference type="EMBL" id="CZR64905.1"/>
    </source>
</evidence>